<evidence type="ECO:0000256" key="1">
    <source>
        <dbReference type="ARBA" id="ARBA00023157"/>
    </source>
</evidence>
<sequence>MWQLLIILLLPIFWQSAHGEATLDDKYFLGRDSMSYSQAIQTCQSRSMKLISIENKEKNDEVSELMRQKDISEACWISARTLPDRRTYVWLDGRPFIYQNWNPKRNFRYDRVLTDNCIAVAREGSNLYWNDLVCQNRRCYICEYPTSGCDQHQIRIRIDDLLNGTNTDAQTARRKELFISKTRASYGQATERCQDMSMELASIYDEKENDEIYQLVKNDTSIFWTSGYRNSAQDYWKWSDGKNITFYNWRSGEPNNARKNEFCIMVSILDGSLRWMDQPCQDPFRYICQSIVPKVDIIVNGKKVVSQGKINATTTSLDQERPFEVFIDVESAPPTDTRDQIDWDYYIGEDKVSQSDAIDACKQRSQRLLTIENQNKNDLVFKLLEKDQVRGVYWTSASRDSIKSQWKWGNGDPVTYFHWGERSTNPNANGATCIEAHKTEMDVTWSDLPCNETRQYICETTKVSSVNKAGGTLLNITYDNDWVYTNDTTVFVTVM</sequence>
<dbReference type="AlphaFoldDB" id="A0A9P0DQE7"/>
<reference evidence="4" key="2">
    <citation type="submission" date="2022-10" db="EMBL/GenBank/DDBJ databases">
        <authorList>
            <consortium name="ENA_rothamsted_submissions"/>
            <consortium name="culmorum"/>
            <person name="King R."/>
        </authorList>
    </citation>
    <scope>NUCLEOTIDE SEQUENCE</scope>
</reference>
<dbReference type="InterPro" id="IPR016187">
    <property type="entry name" value="CTDL_fold"/>
</dbReference>
<evidence type="ECO:0000256" key="2">
    <source>
        <dbReference type="SAM" id="SignalP"/>
    </source>
</evidence>
<evidence type="ECO:0000313" key="4">
    <source>
        <dbReference type="EMBL" id="CAH1155140.1"/>
    </source>
</evidence>
<dbReference type="InterPro" id="IPR050111">
    <property type="entry name" value="C-type_lectin/snaclec_domain"/>
</dbReference>
<dbReference type="InterPro" id="IPR001304">
    <property type="entry name" value="C-type_lectin-like"/>
</dbReference>
<dbReference type="PROSITE" id="PS00615">
    <property type="entry name" value="C_TYPE_LECTIN_1"/>
    <property type="match status" value="2"/>
</dbReference>
<dbReference type="PROSITE" id="PS50041">
    <property type="entry name" value="C_TYPE_LECTIN_2"/>
    <property type="match status" value="3"/>
</dbReference>
<dbReference type="Pfam" id="PF00059">
    <property type="entry name" value="Lectin_C"/>
    <property type="match status" value="3"/>
</dbReference>
<dbReference type="InterPro" id="IPR018378">
    <property type="entry name" value="C-type_lectin_CS"/>
</dbReference>
<dbReference type="EMBL" id="OU896723">
    <property type="protein sequence ID" value="CAH1155140.1"/>
    <property type="molecule type" value="Genomic_DNA"/>
</dbReference>
<evidence type="ECO:0000313" key="5">
    <source>
        <dbReference type="Proteomes" id="UP001153737"/>
    </source>
</evidence>
<feature type="chain" id="PRO_5040163683" description="C-type lectin domain-containing protein" evidence="2">
    <location>
        <begin position="20"/>
        <end position="495"/>
    </location>
</feature>
<reference evidence="4" key="1">
    <citation type="submission" date="2022-01" db="EMBL/GenBank/DDBJ databases">
        <authorList>
            <person name="King R."/>
        </authorList>
    </citation>
    <scope>NUCLEOTIDE SEQUENCE</scope>
</reference>
<name>A0A9P0DQE7_PHACE</name>
<keyword evidence="5" id="KW-1185">Reference proteome</keyword>
<keyword evidence="1" id="KW-1015">Disulfide bond</keyword>
<feature type="domain" description="C-type lectin" evidence="3">
    <location>
        <begin position="27"/>
        <end position="143"/>
    </location>
</feature>
<feature type="domain" description="C-type lectin" evidence="3">
    <location>
        <begin position="345"/>
        <end position="459"/>
    </location>
</feature>
<dbReference type="Proteomes" id="UP001153737">
    <property type="component" value="Chromosome 17"/>
</dbReference>
<accession>A0A9P0DQE7</accession>
<dbReference type="Gene3D" id="3.10.100.10">
    <property type="entry name" value="Mannose-Binding Protein A, subunit A"/>
    <property type="match status" value="3"/>
</dbReference>
<gene>
    <name evidence="4" type="ORF">PHAECO_LOCUS5731</name>
</gene>
<dbReference type="OrthoDB" id="6691028at2759"/>
<keyword evidence="2" id="KW-0732">Signal</keyword>
<evidence type="ECO:0000259" key="3">
    <source>
        <dbReference type="PROSITE" id="PS50041"/>
    </source>
</evidence>
<dbReference type="SMART" id="SM00034">
    <property type="entry name" value="CLECT"/>
    <property type="match status" value="3"/>
</dbReference>
<dbReference type="SUPFAM" id="SSF56436">
    <property type="entry name" value="C-type lectin-like"/>
    <property type="match status" value="3"/>
</dbReference>
<feature type="signal peptide" evidence="2">
    <location>
        <begin position="1"/>
        <end position="19"/>
    </location>
</feature>
<protein>
    <recommendedName>
        <fullName evidence="3">C-type lectin domain-containing protein</fullName>
    </recommendedName>
</protein>
<feature type="domain" description="C-type lectin" evidence="3">
    <location>
        <begin position="172"/>
        <end position="289"/>
    </location>
</feature>
<dbReference type="CDD" id="cd00037">
    <property type="entry name" value="CLECT"/>
    <property type="match status" value="3"/>
</dbReference>
<organism evidence="4 5">
    <name type="scientific">Phaedon cochleariae</name>
    <name type="common">Mustard beetle</name>
    <dbReference type="NCBI Taxonomy" id="80249"/>
    <lineage>
        <taxon>Eukaryota</taxon>
        <taxon>Metazoa</taxon>
        <taxon>Ecdysozoa</taxon>
        <taxon>Arthropoda</taxon>
        <taxon>Hexapoda</taxon>
        <taxon>Insecta</taxon>
        <taxon>Pterygota</taxon>
        <taxon>Neoptera</taxon>
        <taxon>Endopterygota</taxon>
        <taxon>Coleoptera</taxon>
        <taxon>Polyphaga</taxon>
        <taxon>Cucujiformia</taxon>
        <taxon>Chrysomeloidea</taxon>
        <taxon>Chrysomelidae</taxon>
        <taxon>Chrysomelinae</taxon>
        <taxon>Chrysomelini</taxon>
        <taxon>Phaedon</taxon>
    </lineage>
</organism>
<proteinExistence type="predicted"/>
<dbReference type="PANTHER" id="PTHR22803">
    <property type="entry name" value="MANNOSE, PHOSPHOLIPASE, LECTIN RECEPTOR RELATED"/>
    <property type="match status" value="1"/>
</dbReference>
<dbReference type="InterPro" id="IPR016186">
    <property type="entry name" value="C-type_lectin-like/link_sf"/>
</dbReference>